<evidence type="ECO:0000256" key="3">
    <source>
        <dbReference type="ARBA" id="ARBA00073174"/>
    </source>
</evidence>
<dbReference type="EMBL" id="AP012554">
    <property type="protein sequence ID" value="BAO00638.1"/>
    <property type="molecule type" value="Genomic_DNA"/>
</dbReference>
<name>U3U9Q6_9GAMM</name>
<dbReference type="PROSITE" id="PS00928">
    <property type="entry name" value="TREHALASE_2"/>
    <property type="match status" value="1"/>
</dbReference>
<sequence>MMKNFKCIVKNFAFCFLSAIVFLSSFFPCVYSQTNNCSLAVTEQPLDIQLGALFKEVQKSNFYSDQKTFADAIPKYDPLSILAEWNIQKTQHDFDLKKFIENNFVIPKEYKMYSKLPVRNSLREHINSLWPILTRNARRTNQYDSLLSLPKSYIVPGGRFREIYYWDSYFTMLGLAESNNWNHVQNMIDNFAYELNKYGCIPNGNRNYYLSRSQPPFFSLMVDLLATYKGDDIYRKYLPQLEKEYNYWMQGSDKVVAGQSYKRVIKLIDGTLLNRYWDDRDVPRTESWLDDVNTAKQAPLRNKRTIYRDLRAAAASGWDFSSRWFADEYNLASIQTTKLVPVDLNSLLFHLEKTIAKASILSKQKKKAAKFIQFSKNRQAAINHYLWNEKKGCYCDYNWKKQKIHNQLTAAALFPLYVKLTDYTKAKRTALIVEKKLLKSGGLVTTTVNSGQQWDSPNGWAPLQWIAVQGLEHYKQSKLADQIGKRFLQNVQKTYDQKHKLVEKYIVEGYDLGGGGGGEYPLQDGFGWTNGVTLMLLDKYCKKNQTCNNAYAISNTPVLNFVK</sequence>
<accession>U3U9Q6</accession>
<dbReference type="PANTHER" id="PTHR23403:SF1">
    <property type="entry name" value="TREHALASE"/>
    <property type="match status" value="1"/>
</dbReference>
<dbReference type="FunFam" id="1.50.10.10:FF:000003">
    <property type="entry name" value="Cytoplasmic trehalase"/>
    <property type="match status" value="1"/>
</dbReference>
<dbReference type="PATRIC" id="fig|1235990.3.peg.664"/>
<keyword evidence="2" id="KW-0326">Glycosidase</keyword>
<proteinExistence type="predicted"/>
<dbReference type="AlphaFoldDB" id="U3U9Q6"/>
<dbReference type="eggNOG" id="COG1626">
    <property type="taxonomic scope" value="Bacteria"/>
</dbReference>
<dbReference type="Gene3D" id="1.50.10.10">
    <property type="match status" value="1"/>
</dbReference>
<dbReference type="PROSITE" id="PS00927">
    <property type="entry name" value="TREHALASE_1"/>
    <property type="match status" value="1"/>
</dbReference>
<keyword evidence="6" id="KW-1185">Reference proteome</keyword>
<dbReference type="NCBIfam" id="NF009774">
    <property type="entry name" value="PRK13271.1"/>
    <property type="match status" value="1"/>
</dbReference>
<dbReference type="InterPro" id="IPR018232">
    <property type="entry name" value="Glyco_hydro_37_CS"/>
</dbReference>
<evidence type="ECO:0000313" key="6">
    <source>
        <dbReference type="Proteomes" id="UP000016900"/>
    </source>
</evidence>
<dbReference type="GO" id="GO:0071474">
    <property type="term" value="P:cellular hyperosmotic response"/>
    <property type="evidence" value="ECO:0007669"/>
    <property type="project" value="UniProtKB-ARBA"/>
</dbReference>
<dbReference type="InterPro" id="IPR008928">
    <property type="entry name" value="6-hairpin_glycosidase_sf"/>
</dbReference>
<organism evidence="5 6">
    <name type="scientific">Candidatus Pantoea carbekii</name>
    <dbReference type="NCBI Taxonomy" id="1235990"/>
    <lineage>
        <taxon>Bacteria</taxon>
        <taxon>Pseudomonadati</taxon>
        <taxon>Pseudomonadota</taxon>
        <taxon>Gammaproteobacteria</taxon>
        <taxon>Enterobacterales</taxon>
        <taxon>Erwiniaceae</taxon>
        <taxon>Pantoea</taxon>
    </lineage>
</organism>
<dbReference type="PRINTS" id="PR00744">
    <property type="entry name" value="GLHYDRLASE37"/>
</dbReference>
<dbReference type="InterPro" id="IPR001661">
    <property type="entry name" value="Glyco_hydro_37"/>
</dbReference>
<dbReference type="InterPro" id="IPR012341">
    <property type="entry name" value="6hp_glycosidase-like_sf"/>
</dbReference>
<dbReference type="STRING" id="1235990.BMSBPS_0298"/>
<dbReference type="NCBIfam" id="NF009773">
    <property type="entry name" value="PRK13270.1"/>
    <property type="match status" value="1"/>
</dbReference>
<dbReference type="PANTHER" id="PTHR23403">
    <property type="entry name" value="TREHALASE"/>
    <property type="match status" value="1"/>
</dbReference>
<feature type="signal peptide" evidence="4">
    <location>
        <begin position="1"/>
        <end position="32"/>
    </location>
</feature>
<dbReference type="GO" id="GO:0004555">
    <property type="term" value="F:alpha,alpha-trehalase activity"/>
    <property type="evidence" value="ECO:0007669"/>
    <property type="project" value="InterPro"/>
</dbReference>
<dbReference type="SUPFAM" id="SSF48208">
    <property type="entry name" value="Six-hairpin glycosidases"/>
    <property type="match status" value="1"/>
</dbReference>
<evidence type="ECO:0000256" key="4">
    <source>
        <dbReference type="SAM" id="SignalP"/>
    </source>
</evidence>
<dbReference type="GO" id="GO:0005993">
    <property type="term" value="P:trehalose catabolic process"/>
    <property type="evidence" value="ECO:0007669"/>
    <property type="project" value="UniProtKB-ARBA"/>
</dbReference>
<dbReference type="OrthoDB" id="106887at2"/>
<reference evidence="5 6" key="1">
    <citation type="submission" date="2012-10" db="EMBL/GenBank/DDBJ databases">
        <title>Genome sequence of the symbiont of the pentatomidae stink bug Halyomorpha halys.</title>
        <authorList>
            <person name="Kobayashi H."/>
            <person name="Fujii-Muramatsu R."/>
            <person name="Takeishi K."/>
            <person name="Noda H."/>
        </authorList>
    </citation>
    <scope>NUCLEOTIDE SEQUENCE [LARGE SCALE GENOMIC DNA]</scope>
</reference>
<protein>
    <recommendedName>
        <fullName evidence="3">Putative periplasmic trehalase</fullName>
    </recommendedName>
</protein>
<feature type="chain" id="PRO_5004648928" description="Putative periplasmic trehalase" evidence="4">
    <location>
        <begin position="33"/>
        <end position="563"/>
    </location>
</feature>
<evidence type="ECO:0000313" key="5">
    <source>
        <dbReference type="EMBL" id="BAO00638.1"/>
    </source>
</evidence>
<dbReference type="Proteomes" id="UP000016900">
    <property type="component" value="Chromosome"/>
</dbReference>
<dbReference type="KEGG" id="hhs:HHS_06680"/>
<gene>
    <name evidence="5" type="primary">treA</name>
    <name evidence="5" type="ORF">HHS_06680</name>
</gene>
<dbReference type="Pfam" id="PF01204">
    <property type="entry name" value="Trehalase"/>
    <property type="match status" value="1"/>
</dbReference>
<evidence type="ECO:0000256" key="1">
    <source>
        <dbReference type="ARBA" id="ARBA00022801"/>
    </source>
</evidence>
<keyword evidence="1" id="KW-0378">Hydrolase</keyword>
<evidence type="ECO:0000256" key="2">
    <source>
        <dbReference type="ARBA" id="ARBA00023295"/>
    </source>
</evidence>
<keyword evidence="4" id="KW-0732">Signal</keyword>